<reference evidence="2" key="1">
    <citation type="journal article" date="2017" name="Genome Biol.">
        <title>Comparative genomics reveals high biological diversity and specific adaptations in the industrially and medically important fungal genus Aspergillus.</title>
        <authorList>
            <person name="de Vries R.P."/>
            <person name="Riley R."/>
            <person name="Wiebenga A."/>
            <person name="Aguilar-Osorio G."/>
            <person name="Amillis S."/>
            <person name="Uchima C.A."/>
            <person name="Anderluh G."/>
            <person name="Asadollahi M."/>
            <person name="Askin M."/>
            <person name="Barry K."/>
            <person name="Battaglia E."/>
            <person name="Bayram O."/>
            <person name="Benocci T."/>
            <person name="Braus-Stromeyer S.A."/>
            <person name="Caldana C."/>
            <person name="Canovas D."/>
            <person name="Cerqueira G.C."/>
            <person name="Chen F."/>
            <person name="Chen W."/>
            <person name="Choi C."/>
            <person name="Clum A."/>
            <person name="Dos Santos R.A."/>
            <person name="Damasio A.R."/>
            <person name="Diallinas G."/>
            <person name="Emri T."/>
            <person name="Fekete E."/>
            <person name="Flipphi M."/>
            <person name="Freyberg S."/>
            <person name="Gallo A."/>
            <person name="Gournas C."/>
            <person name="Habgood R."/>
            <person name="Hainaut M."/>
            <person name="Harispe M.L."/>
            <person name="Henrissat B."/>
            <person name="Hilden K.S."/>
            <person name="Hope R."/>
            <person name="Hossain A."/>
            <person name="Karabika E."/>
            <person name="Karaffa L."/>
            <person name="Karanyi Z."/>
            <person name="Krasevec N."/>
            <person name="Kuo A."/>
            <person name="Kusch H."/>
            <person name="LaButti K."/>
            <person name="Lagendijk E.L."/>
            <person name="Lapidus A."/>
            <person name="Levasseur A."/>
            <person name="Lindquist E."/>
            <person name="Lipzen A."/>
            <person name="Logrieco A.F."/>
            <person name="MacCabe A."/>
            <person name="Maekelae M.R."/>
            <person name="Malavazi I."/>
            <person name="Melin P."/>
            <person name="Meyer V."/>
            <person name="Mielnichuk N."/>
            <person name="Miskei M."/>
            <person name="Molnar A.P."/>
            <person name="Mule G."/>
            <person name="Ngan C.Y."/>
            <person name="Orejas M."/>
            <person name="Orosz E."/>
            <person name="Ouedraogo J.P."/>
            <person name="Overkamp K.M."/>
            <person name="Park H.-S."/>
            <person name="Perrone G."/>
            <person name="Piumi F."/>
            <person name="Punt P.J."/>
            <person name="Ram A.F."/>
            <person name="Ramon A."/>
            <person name="Rauscher S."/>
            <person name="Record E."/>
            <person name="Riano-Pachon D.M."/>
            <person name="Robert V."/>
            <person name="Roehrig J."/>
            <person name="Ruller R."/>
            <person name="Salamov A."/>
            <person name="Salih N.S."/>
            <person name="Samson R.A."/>
            <person name="Sandor E."/>
            <person name="Sanguinetti M."/>
            <person name="Schuetze T."/>
            <person name="Sepcic K."/>
            <person name="Shelest E."/>
            <person name="Sherlock G."/>
            <person name="Sophianopoulou V."/>
            <person name="Squina F.M."/>
            <person name="Sun H."/>
            <person name="Susca A."/>
            <person name="Todd R.B."/>
            <person name="Tsang A."/>
            <person name="Unkles S.E."/>
            <person name="van de Wiele N."/>
            <person name="van Rossen-Uffink D."/>
            <person name="Oliveira J.V."/>
            <person name="Vesth T.C."/>
            <person name="Visser J."/>
            <person name="Yu J.-H."/>
            <person name="Zhou M."/>
            <person name="Andersen M.R."/>
            <person name="Archer D.B."/>
            <person name="Baker S.E."/>
            <person name="Benoit I."/>
            <person name="Brakhage A.A."/>
            <person name="Braus G.H."/>
            <person name="Fischer R."/>
            <person name="Frisvad J.C."/>
            <person name="Goldman G.H."/>
            <person name="Houbraken J."/>
            <person name="Oakley B."/>
            <person name="Pocsi I."/>
            <person name="Scazzocchio C."/>
            <person name="Seiboth B."/>
            <person name="vanKuyk P.A."/>
            <person name="Wortman J."/>
            <person name="Dyer P.S."/>
            <person name="Grigoriev I.V."/>
        </authorList>
    </citation>
    <scope>NUCLEOTIDE SEQUENCE [LARGE SCALE GENOMIC DNA]</scope>
    <source>
        <strain evidence="2">CBS 583.65</strain>
    </source>
</reference>
<dbReference type="Proteomes" id="UP000184073">
    <property type="component" value="Unassembled WGS sequence"/>
</dbReference>
<accession>A0A1L9PSW6</accession>
<dbReference type="RefSeq" id="XP_040670298.1">
    <property type="nucleotide sequence ID" value="XM_040812962.1"/>
</dbReference>
<name>A0A1L9PSW6_ASPVE</name>
<evidence type="ECO:0000313" key="1">
    <source>
        <dbReference type="EMBL" id="OJJ04536.1"/>
    </source>
</evidence>
<proteinExistence type="predicted"/>
<dbReference type="AlphaFoldDB" id="A0A1L9PSW6"/>
<sequence>MDHERAWDGSNELTDRFQQDLPGAMPFNSKTHRRRFHQLRIRELNGPYRDW</sequence>
<dbReference type="EMBL" id="KV878131">
    <property type="protein sequence ID" value="OJJ04536.1"/>
    <property type="molecule type" value="Genomic_DNA"/>
</dbReference>
<dbReference type="VEuPathDB" id="FungiDB:ASPVEDRAFT_44033"/>
<gene>
    <name evidence="1" type="ORF">ASPVEDRAFT_44033</name>
</gene>
<dbReference type="GeneID" id="63728473"/>
<keyword evidence="2" id="KW-1185">Reference proteome</keyword>
<organism evidence="1 2">
    <name type="scientific">Aspergillus versicolor CBS 583.65</name>
    <dbReference type="NCBI Taxonomy" id="1036611"/>
    <lineage>
        <taxon>Eukaryota</taxon>
        <taxon>Fungi</taxon>
        <taxon>Dikarya</taxon>
        <taxon>Ascomycota</taxon>
        <taxon>Pezizomycotina</taxon>
        <taxon>Eurotiomycetes</taxon>
        <taxon>Eurotiomycetidae</taxon>
        <taxon>Eurotiales</taxon>
        <taxon>Aspergillaceae</taxon>
        <taxon>Aspergillus</taxon>
        <taxon>Aspergillus subgen. Nidulantes</taxon>
    </lineage>
</organism>
<evidence type="ECO:0000313" key="2">
    <source>
        <dbReference type="Proteomes" id="UP000184073"/>
    </source>
</evidence>
<protein>
    <submittedName>
        <fullName evidence="1">Uncharacterized protein</fullName>
    </submittedName>
</protein>